<keyword evidence="3" id="KW-1185">Reference proteome</keyword>
<name>A0A5B7KC35_PORTR</name>
<dbReference type="AlphaFoldDB" id="A0A5B7KC35"/>
<organism evidence="2 3">
    <name type="scientific">Portunus trituberculatus</name>
    <name type="common">Swimming crab</name>
    <name type="synonym">Neptunus trituberculatus</name>
    <dbReference type="NCBI Taxonomy" id="210409"/>
    <lineage>
        <taxon>Eukaryota</taxon>
        <taxon>Metazoa</taxon>
        <taxon>Ecdysozoa</taxon>
        <taxon>Arthropoda</taxon>
        <taxon>Crustacea</taxon>
        <taxon>Multicrustacea</taxon>
        <taxon>Malacostraca</taxon>
        <taxon>Eumalacostraca</taxon>
        <taxon>Eucarida</taxon>
        <taxon>Decapoda</taxon>
        <taxon>Pleocyemata</taxon>
        <taxon>Brachyura</taxon>
        <taxon>Eubrachyura</taxon>
        <taxon>Portunoidea</taxon>
        <taxon>Portunidae</taxon>
        <taxon>Portuninae</taxon>
        <taxon>Portunus</taxon>
    </lineage>
</organism>
<evidence type="ECO:0000256" key="1">
    <source>
        <dbReference type="SAM" id="MobiDB-lite"/>
    </source>
</evidence>
<protein>
    <submittedName>
        <fullName evidence="2">Uncharacterized protein</fullName>
    </submittedName>
</protein>
<feature type="region of interest" description="Disordered" evidence="1">
    <location>
        <begin position="1"/>
        <end position="33"/>
    </location>
</feature>
<evidence type="ECO:0000313" key="3">
    <source>
        <dbReference type="Proteomes" id="UP000324222"/>
    </source>
</evidence>
<proteinExistence type="predicted"/>
<accession>A0A5B7KC35</accession>
<evidence type="ECO:0000313" key="2">
    <source>
        <dbReference type="EMBL" id="MPD04680.1"/>
    </source>
</evidence>
<dbReference type="Proteomes" id="UP000324222">
    <property type="component" value="Unassembled WGS sequence"/>
</dbReference>
<gene>
    <name evidence="2" type="ORF">E2C01_100381</name>
</gene>
<dbReference type="EMBL" id="VSRR010142236">
    <property type="protein sequence ID" value="MPD04680.1"/>
    <property type="molecule type" value="Genomic_DNA"/>
</dbReference>
<reference evidence="2 3" key="1">
    <citation type="submission" date="2019-05" db="EMBL/GenBank/DDBJ databases">
        <title>Another draft genome of Portunus trituberculatus and its Hox gene families provides insights of decapod evolution.</title>
        <authorList>
            <person name="Jeong J.-H."/>
            <person name="Song I."/>
            <person name="Kim S."/>
            <person name="Choi T."/>
            <person name="Kim D."/>
            <person name="Ryu S."/>
            <person name="Kim W."/>
        </authorList>
    </citation>
    <scope>NUCLEOTIDE SEQUENCE [LARGE SCALE GENOMIC DNA]</scope>
    <source>
        <tissue evidence="2">Muscle</tissue>
    </source>
</reference>
<sequence>MSSHHDRKVLPLPRTTVTTGGRRGSRPAEQPAHRPACLLAYQLHLEFTAQVEDNAKTDSPQVFST</sequence>
<comment type="caution">
    <text evidence="2">The sequence shown here is derived from an EMBL/GenBank/DDBJ whole genome shotgun (WGS) entry which is preliminary data.</text>
</comment>